<dbReference type="PROSITE" id="PS51755">
    <property type="entry name" value="OMPR_PHOB"/>
    <property type="match status" value="1"/>
</dbReference>
<keyword evidence="9" id="KW-1185">Reference proteome</keyword>
<dbReference type="Pfam" id="PF00931">
    <property type="entry name" value="NB-ARC"/>
    <property type="match status" value="1"/>
</dbReference>
<protein>
    <submittedName>
        <fullName evidence="8">BTAD domain-containing putative transcriptional regulator</fullName>
    </submittedName>
</protein>
<dbReference type="Pfam" id="PF00486">
    <property type="entry name" value="Trans_reg_C"/>
    <property type="match status" value="1"/>
</dbReference>
<keyword evidence="3 6" id="KW-0238">DNA-binding</keyword>
<evidence type="ECO:0000256" key="1">
    <source>
        <dbReference type="ARBA" id="ARBA00005820"/>
    </source>
</evidence>
<dbReference type="InterPro" id="IPR011990">
    <property type="entry name" value="TPR-like_helical_dom_sf"/>
</dbReference>
<dbReference type="PANTHER" id="PTHR35807:SF1">
    <property type="entry name" value="TRANSCRIPTIONAL REGULATOR REDD"/>
    <property type="match status" value="1"/>
</dbReference>
<dbReference type="CDD" id="cd15831">
    <property type="entry name" value="BTAD"/>
    <property type="match status" value="1"/>
</dbReference>
<feature type="repeat" description="TPR" evidence="5">
    <location>
        <begin position="852"/>
        <end position="885"/>
    </location>
</feature>
<evidence type="ECO:0000313" key="8">
    <source>
        <dbReference type="EMBL" id="GAA0924663.1"/>
    </source>
</evidence>
<dbReference type="Pfam" id="PF03704">
    <property type="entry name" value="BTAD"/>
    <property type="match status" value="1"/>
</dbReference>
<keyword evidence="5" id="KW-0802">TPR repeat</keyword>
<evidence type="ECO:0000256" key="2">
    <source>
        <dbReference type="ARBA" id="ARBA00023015"/>
    </source>
</evidence>
<dbReference type="PRINTS" id="PR00364">
    <property type="entry name" value="DISEASERSIST"/>
</dbReference>
<dbReference type="PANTHER" id="PTHR35807">
    <property type="entry name" value="TRANSCRIPTIONAL REGULATOR REDD-RELATED"/>
    <property type="match status" value="1"/>
</dbReference>
<dbReference type="InterPro" id="IPR002182">
    <property type="entry name" value="NB-ARC"/>
</dbReference>
<dbReference type="Gene3D" id="1.25.40.10">
    <property type="entry name" value="Tetratricopeptide repeat domain"/>
    <property type="match status" value="2"/>
</dbReference>
<name>A0ABN1PAJ1_9ACTN</name>
<organism evidence="8 9">
    <name type="scientific">Kribbella koreensis</name>
    <dbReference type="NCBI Taxonomy" id="57909"/>
    <lineage>
        <taxon>Bacteria</taxon>
        <taxon>Bacillati</taxon>
        <taxon>Actinomycetota</taxon>
        <taxon>Actinomycetes</taxon>
        <taxon>Propionibacteriales</taxon>
        <taxon>Kribbellaceae</taxon>
        <taxon>Kribbella</taxon>
    </lineage>
</organism>
<evidence type="ECO:0000256" key="6">
    <source>
        <dbReference type="PROSITE-ProRule" id="PRU01091"/>
    </source>
</evidence>
<dbReference type="SMART" id="SM00028">
    <property type="entry name" value="TPR"/>
    <property type="match status" value="6"/>
</dbReference>
<evidence type="ECO:0000256" key="4">
    <source>
        <dbReference type="ARBA" id="ARBA00023163"/>
    </source>
</evidence>
<comment type="similarity">
    <text evidence="1">Belongs to the AfsR/DnrI/RedD regulatory family.</text>
</comment>
<dbReference type="InterPro" id="IPR016032">
    <property type="entry name" value="Sig_transdc_resp-reg_C-effctor"/>
</dbReference>
<keyword evidence="2" id="KW-0805">Transcription regulation</keyword>
<dbReference type="SUPFAM" id="SSF46894">
    <property type="entry name" value="C-terminal effector domain of the bipartite response regulators"/>
    <property type="match status" value="1"/>
</dbReference>
<dbReference type="SMART" id="SM00862">
    <property type="entry name" value="Trans_reg_C"/>
    <property type="match status" value="1"/>
</dbReference>
<dbReference type="InterPro" id="IPR027417">
    <property type="entry name" value="P-loop_NTPase"/>
</dbReference>
<dbReference type="RefSeq" id="WP_343964032.1">
    <property type="nucleotide sequence ID" value="NZ_BAAAHK010000001.1"/>
</dbReference>
<evidence type="ECO:0000256" key="3">
    <source>
        <dbReference type="ARBA" id="ARBA00023125"/>
    </source>
</evidence>
<dbReference type="InterPro" id="IPR051677">
    <property type="entry name" value="AfsR-DnrI-RedD_regulator"/>
</dbReference>
<dbReference type="Gene3D" id="1.10.10.10">
    <property type="entry name" value="Winged helix-like DNA-binding domain superfamily/Winged helix DNA-binding domain"/>
    <property type="match status" value="2"/>
</dbReference>
<feature type="domain" description="OmpR/PhoB-type" evidence="7">
    <location>
        <begin position="1"/>
        <end position="94"/>
    </location>
</feature>
<reference evidence="8 9" key="1">
    <citation type="journal article" date="2019" name="Int. J. Syst. Evol. Microbiol.">
        <title>The Global Catalogue of Microorganisms (GCM) 10K type strain sequencing project: providing services to taxonomists for standard genome sequencing and annotation.</title>
        <authorList>
            <consortium name="The Broad Institute Genomics Platform"/>
            <consortium name="The Broad Institute Genome Sequencing Center for Infectious Disease"/>
            <person name="Wu L."/>
            <person name="Ma J."/>
        </authorList>
    </citation>
    <scope>NUCLEOTIDE SEQUENCE [LARGE SCALE GENOMIC DNA]</scope>
    <source>
        <strain evidence="8 9">JCM 10977</strain>
    </source>
</reference>
<dbReference type="SUPFAM" id="SSF52540">
    <property type="entry name" value="P-loop containing nucleoside triphosphate hydrolases"/>
    <property type="match status" value="1"/>
</dbReference>
<proteinExistence type="inferred from homology"/>
<evidence type="ECO:0000259" key="7">
    <source>
        <dbReference type="PROSITE" id="PS51755"/>
    </source>
</evidence>
<dbReference type="EMBL" id="BAAAHK010000001">
    <property type="protein sequence ID" value="GAA0924663.1"/>
    <property type="molecule type" value="Genomic_DNA"/>
</dbReference>
<evidence type="ECO:0000256" key="5">
    <source>
        <dbReference type="PROSITE-ProRule" id="PRU00339"/>
    </source>
</evidence>
<dbReference type="Proteomes" id="UP001500542">
    <property type="component" value="Unassembled WGS sequence"/>
</dbReference>
<accession>A0ABN1PAJ1</accession>
<dbReference type="SMART" id="SM01043">
    <property type="entry name" value="BTAD"/>
    <property type="match status" value="1"/>
</dbReference>
<keyword evidence="4" id="KW-0804">Transcription</keyword>
<dbReference type="InterPro" id="IPR001867">
    <property type="entry name" value="OmpR/PhoB-type_DNA-bd"/>
</dbReference>
<evidence type="ECO:0000313" key="9">
    <source>
        <dbReference type="Proteomes" id="UP001500542"/>
    </source>
</evidence>
<gene>
    <name evidence="8" type="ORF">GCM10009554_03570</name>
</gene>
<feature type="DNA-binding region" description="OmpR/PhoB-type" evidence="6">
    <location>
        <begin position="1"/>
        <end position="94"/>
    </location>
</feature>
<dbReference type="PROSITE" id="PS50005">
    <property type="entry name" value="TPR"/>
    <property type="match status" value="1"/>
</dbReference>
<dbReference type="Pfam" id="PF13424">
    <property type="entry name" value="TPR_12"/>
    <property type="match status" value="1"/>
</dbReference>
<dbReference type="InterPro" id="IPR019734">
    <property type="entry name" value="TPR_rpt"/>
</dbReference>
<comment type="caution">
    <text evidence="8">The sequence shown here is derived from an EMBL/GenBank/DDBJ whole genome shotgun (WGS) entry which is preliminary data.</text>
</comment>
<dbReference type="SUPFAM" id="SSF48452">
    <property type="entry name" value="TPR-like"/>
    <property type="match status" value="3"/>
</dbReference>
<sequence>MTAGLRIELLGSLSVRLDGQLVEVGPLRQQALLAVLALRANRTCTPEELFDAVWGDKPPATGLKVLPPYIYRIRKALAVEGLLERTRDGYMLRVTPDAVDVNRFDAAVQAAEAQQDAGAYAEALNLFRGEPLSGLPGRYLATHRQRLVERRYKVLSDRIDLDLASGRHSAVVAELVTAVAERPLDERLAGQLMLALYAGGRQADALTVYKQARDTLVDQLGVEPGPELRATHQRILRNESEARPGRDELPYQDSAFVGRDTELAAVVAALSREERTAPPIVTVDGMGGAGKTALAVRAARELADVYPDGLLYLQLHGHTPGRGALEVRAALEHLLSSIGVKPERIPRELDEQAALWRSEVAGRRVLIVLDDTPDSRLVEPLLPGAPSCGVLITSRRQLIGIDAARRVPLGVLGAEDAARLLVEIVGSERGGSHEAAQELVELCGYLPLAIRIAAARLRHRPTWTVEHLNQRLQAQDRGLDELTADGRGLVSTFAMSYEQLSPEQQRMFRYLSLLPGRDVDRYGAAALAGVEPYDAEPLLEDLLDASLLLQSAPDRFQFHDLLRQYAGKLSQQDALADREAAVGRLLEYYLQTSHRAVSLLTKLRYVDLSERDSAAGPVLTTPKEGRAWGDAEGDNVVAAVQRVADGSFDEQSWMIAAAFARYFHERNLVHQRTTLLELGLAAAERLGASVPQARVLFVKAVLERPQRGPLATLGPVRAALELLGDDDPVLRIQLLSLLGEALRLINPGEEAVAAHTAALELAQAIGNRPAAAHAMAERAITEGARGEHRQALESYRLALSMARADDDRTLQPHLLNGIAESYNELGQPLLAIEAVKESQALAAELGMRFSRTDSLCQLGAAHRQLGDFAQAIELQQQALSIGLETASVFATDEARTQLGRSHLAAGHLEQSKRYFEALLESAQEDHRRLIAARALAGLAACAEAAGALSEAAKLLDAALERLGTMTPLHAAELRRRRAALPRTA</sequence>
<dbReference type="InterPro" id="IPR036388">
    <property type="entry name" value="WH-like_DNA-bd_sf"/>
</dbReference>
<dbReference type="InterPro" id="IPR005158">
    <property type="entry name" value="BTAD"/>
</dbReference>